<dbReference type="Pfam" id="PF03942">
    <property type="entry name" value="DTW"/>
    <property type="match status" value="1"/>
</dbReference>
<evidence type="ECO:0000256" key="4">
    <source>
        <dbReference type="ARBA" id="ARBA00022694"/>
    </source>
</evidence>
<proteinExistence type="inferred from homology"/>
<sequence>MEPQAEERTLGEPAPPPSGALASPTPDEEERTEGGAPPTATPAGASGDSTSADGLWGLPVEHAERRPECGRCSRPQKVCLCPYLPVRPLQISTHLYIIQHPAEESRVLRTVPLLAACLPPDRCTVKIGRRFSEERCS</sequence>
<dbReference type="ExpressionAtlas" id="A0A494B9G4">
    <property type="expression patterns" value="baseline and differential"/>
</dbReference>
<dbReference type="GO" id="GO:0016432">
    <property type="term" value="F:tRNA-uridine aminocarboxypropyltransferase activity"/>
    <property type="evidence" value="ECO:0007669"/>
    <property type="project" value="UniProtKB-EC"/>
</dbReference>
<evidence type="ECO:0000313" key="11">
    <source>
        <dbReference type="Proteomes" id="UP000000589"/>
    </source>
</evidence>
<comment type="similarity">
    <text evidence="5">Belongs to the TDD superfamily. DTWD2 family.</text>
</comment>
<feature type="region of interest" description="Disordered" evidence="7">
    <location>
        <begin position="1"/>
        <end position="59"/>
    </location>
</feature>
<gene>
    <name evidence="9 10" type="primary">Dtwd2</name>
</gene>
<dbReference type="GeneTree" id="ENSGT00390000006867"/>
<reference evidence="9 11" key="1">
    <citation type="journal article" date="2009" name="PLoS Biol.">
        <title>Lineage-specific biology revealed by a finished genome assembly of the mouse.</title>
        <authorList>
            <consortium name="Mouse Genome Sequencing Consortium"/>
            <person name="Church D.M."/>
            <person name="Goodstadt L."/>
            <person name="Hillier L.W."/>
            <person name="Zody M.C."/>
            <person name="Goldstein S."/>
            <person name="She X."/>
            <person name="Bult C.J."/>
            <person name="Agarwala R."/>
            <person name="Cherry J.L."/>
            <person name="DiCuccio M."/>
            <person name="Hlavina W."/>
            <person name="Kapustin Y."/>
            <person name="Meric P."/>
            <person name="Maglott D."/>
            <person name="Birtle Z."/>
            <person name="Marques A.C."/>
            <person name="Graves T."/>
            <person name="Zhou S."/>
            <person name="Teague B."/>
            <person name="Potamousis K."/>
            <person name="Churas C."/>
            <person name="Place M."/>
            <person name="Herschleb J."/>
            <person name="Runnheim R."/>
            <person name="Forrest D."/>
            <person name="Amos-Landgraf J."/>
            <person name="Schwartz D.C."/>
            <person name="Cheng Z."/>
            <person name="Lindblad-Toh K."/>
            <person name="Eichler E.E."/>
            <person name="Ponting C.P."/>
        </authorList>
    </citation>
    <scope>NUCLEOTIDE SEQUENCE [LARGE SCALE GENOMIC DNA]</scope>
    <source>
        <strain evidence="9 11">C57BL/6J</strain>
    </source>
</reference>
<dbReference type="Antibodypedia" id="52885">
    <property type="antibodies" value="65 antibodies from 13 providers"/>
</dbReference>
<evidence type="ECO:0000313" key="9">
    <source>
        <dbReference type="Ensembl" id="ENSMUSP00000157640.2"/>
    </source>
</evidence>
<dbReference type="VEuPathDB" id="HostDB:ENSMUSG00000024505"/>
<dbReference type="AGR" id="MGI:1916107"/>
<evidence type="ECO:0000256" key="5">
    <source>
        <dbReference type="ARBA" id="ARBA00034489"/>
    </source>
</evidence>
<feature type="domain" description="DTW" evidence="8">
    <location>
        <begin position="66"/>
        <end position="134"/>
    </location>
</feature>
<feature type="compositionally biased region" description="Low complexity" evidence="7">
    <location>
        <begin position="34"/>
        <end position="45"/>
    </location>
</feature>
<keyword evidence="11" id="KW-1185">Reference proteome</keyword>
<reference evidence="9 11" key="2">
    <citation type="journal article" date="2011" name="PLoS Biol.">
        <title>Modernizing reference genome assemblies.</title>
        <authorList>
            <person name="Church D.M."/>
            <person name="Schneider V.A."/>
            <person name="Graves T."/>
            <person name="Auger K."/>
            <person name="Cunningham F."/>
            <person name="Bouk N."/>
            <person name="Chen H.C."/>
            <person name="Agarwala R."/>
            <person name="McLaren W.M."/>
            <person name="Ritchie G.R."/>
            <person name="Albracht D."/>
            <person name="Kremitzki M."/>
            <person name="Rock S."/>
            <person name="Kotkiewicz H."/>
            <person name="Kremitzki C."/>
            <person name="Wollam A."/>
            <person name="Trani L."/>
            <person name="Fulton L."/>
            <person name="Fulton R."/>
            <person name="Matthews L."/>
            <person name="Whitehead S."/>
            <person name="Chow W."/>
            <person name="Torrance J."/>
            <person name="Dunn M."/>
            <person name="Harden G."/>
            <person name="Threadgold G."/>
            <person name="Wood J."/>
            <person name="Collins J."/>
            <person name="Heath P."/>
            <person name="Griffiths G."/>
            <person name="Pelan S."/>
            <person name="Grafham D."/>
            <person name="Eichler E.E."/>
            <person name="Weinstock G."/>
            <person name="Mardis E.R."/>
            <person name="Wilson R.K."/>
            <person name="Howe K."/>
            <person name="Flicek P."/>
            <person name="Hubbard T."/>
        </authorList>
    </citation>
    <scope>NUCLEOTIDE SEQUENCE [LARGE SCALE GENOMIC DNA]</scope>
    <source>
        <strain evidence="9 11">C57BL/6J</strain>
    </source>
</reference>
<evidence type="ECO:0000256" key="6">
    <source>
        <dbReference type="ARBA" id="ARBA00048718"/>
    </source>
</evidence>
<evidence type="ECO:0000259" key="8">
    <source>
        <dbReference type="Pfam" id="PF03942"/>
    </source>
</evidence>
<name>A0A494B9G4_MOUSE</name>
<dbReference type="Bgee" id="ENSMUSG00000024505">
    <property type="expression patterns" value="Expressed in ectoplacental cone and 184 other cell types or tissues"/>
</dbReference>
<evidence type="ECO:0000256" key="1">
    <source>
        <dbReference type="ARBA" id="ARBA00012386"/>
    </source>
</evidence>
<keyword evidence="2" id="KW-0808">Transferase</keyword>
<protein>
    <recommendedName>
        <fullName evidence="1">tRNA-uridine aminocarboxypropyltransferase</fullName>
        <ecNumber evidence="1">2.5.1.25</ecNumber>
    </recommendedName>
</protein>
<dbReference type="PANTHER" id="PTHR21392:SF0">
    <property type="entry name" value="TRNA-URIDINE AMINOCARBOXYPROPYLTRANSFERASE 2"/>
    <property type="match status" value="1"/>
</dbReference>
<dbReference type="EC" id="2.5.1.25" evidence="1"/>
<evidence type="ECO:0000313" key="10">
    <source>
        <dbReference type="MGI" id="MGI:1916107"/>
    </source>
</evidence>
<reference evidence="9" key="3">
    <citation type="submission" date="2025-08" db="UniProtKB">
        <authorList>
            <consortium name="Ensembl"/>
        </authorList>
    </citation>
    <scope>IDENTIFICATION</scope>
    <source>
        <strain evidence="9">C57BL/6J</strain>
    </source>
</reference>
<dbReference type="InterPro" id="IPR005636">
    <property type="entry name" value="DTW"/>
</dbReference>
<evidence type="ECO:0000256" key="2">
    <source>
        <dbReference type="ARBA" id="ARBA00022679"/>
    </source>
</evidence>
<dbReference type="Proteomes" id="UP000000589">
    <property type="component" value="Chromosome 18"/>
</dbReference>
<dbReference type="InterPro" id="IPR039262">
    <property type="entry name" value="DTWD2/TAPT"/>
</dbReference>
<dbReference type="GO" id="GO:0008033">
    <property type="term" value="P:tRNA processing"/>
    <property type="evidence" value="ECO:0007669"/>
    <property type="project" value="UniProtKB-KW"/>
</dbReference>
<feature type="compositionally biased region" description="Basic and acidic residues" evidence="7">
    <location>
        <begin position="1"/>
        <end position="10"/>
    </location>
</feature>
<comment type="catalytic activity">
    <reaction evidence="6">
        <text>a uridine in tRNA + S-adenosyl-L-methionine = a 3-[(3S)-3-amino-3-carboxypropyl]uridine in tRNA + S-methyl-5'-thioadenosine + H(+)</text>
        <dbReference type="Rhea" id="RHEA:62432"/>
        <dbReference type="Rhea" id="RHEA-COMP:13339"/>
        <dbReference type="Rhea" id="RHEA-COMP:16092"/>
        <dbReference type="ChEBI" id="CHEBI:15378"/>
        <dbReference type="ChEBI" id="CHEBI:17509"/>
        <dbReference type="ChEBI" id="CHEBI:59789"/>
        <dbReference type="ChEBI" id="CHEBI:65315"/>
        <dbReference type="ChEBI" id="CHEBI:82930"/>
        <dbReference type="EC" id="2.5.1.25"/>
    </reaction>
</comment>
<organism evidence="9 11">
    <name type="scientific">Mus musculus</name>
    <name type="common">Mouse</name>
    <dbReference type="NCBI Taxonomy" id="10090"/>
    <lineage>
        <taxon>Eukaryota</taxon>
        <taxon>Metazoa</taxon>
        <taxon>Chordata</taxon>
        <taxon>Craniata</taxon>
        <taxon>Vertebrata</taxon>
        <taxon>Euteleostomi</taxon>
        <taxon>Mammalia</taxon>
        <taxon>Eutheria</taxon>
        <taxon>Euarchontoglires</taxon>
        <taxon>Glires</taxon>
        <taxon>Rodentia</taxon>
        <taxon>Myomorpha</taxon>
        <taxon>Muroidea</taxon>
        <taxon>Muridae</taxon>
        <taxon>Murinae</taxon>
        <taxon>Mus</taxon>
        <taxon>Mus</taxon>
    </lineage>
</organism>
<reference evidence="9" key="4">
    <citation type="submission" date="2025-09" db="UniProtKB">
        <authorList>
            <consortium name="Ensembl"/>
        </authorList>
    </citation>
    <scope>IDENTIFICATION</scope>
    <source>
        <strain evidence="9">C57BL/6J</strain>
    </source>
</reference>
<dbReference type="Ensembl" id="ENSMUST00000237137.2">
    <property type="protein sequence ID" value="ENSMUSP00000157640.2"/>
    <property type="gene ID" value="ENSMUSG00000024505.17"/>
</dbReference>
<keyword evidence="3" id="KW-0949">S-adenosyl-L-methionine</keyword>
<accession>A0A494B9G4</accession>
<dbReference type="AlphaFoldDB" id="A0A494B9G4"/>
<dbReference type="PANTHER" id="PTHR21392">
    <property type="entry name" value="TRNA-URIDINE AMINOCARBOXYPROPYLTRANSFERASE 2"/>
    <property type="match status" value="1"/>
</dbReference>
<evidence type="ECO:0000256" key="7">
    <source>
        <dbReference type="SAM" id="MobiDB-lite"/>
    </source>
</evidence>
<evidence type="ECO:0000256" key="3">
    <source>
        <dbReference type="ARBA" id="ARBA00022691"/>
    </source>
</evidence>
<dbReference type="MGI" id="MGI:1916107">
    <property type="gene designation" value="Dtwd2"/>
</dbReference>
<keyword evidence="4" id="KW-0819">tRNA processing</keyword>